<dbReference type="EMBL" id="LDAU01000212">
    <property type="protein sequence ID" value="KRW99475.1"/>
    <property type="molecule type" value="Genomic_DNA"/>
</dbReference>
<evidence type="ECO:0000256" key="6">
    <source>
        <dbReference type="PROSITE-ProRule" id="PRU00221"/>
    </source>
</evidence>
<evidence type="ECO:0000256" key="3">
    <source>
        <dbReference type="ARBA" id="ARBA00022741"/>
    </source>
</evidence>
<dbReference type="PRINTS" id="PR00380">
    <property type="entry name" value="KINESINHEAVY"/>
</dbReference>
<feature type="coiled-coil region" evidence="8">
    <location>
        <begin position="1726"/>
        <end position="1756"/>
    </location>
</feature>
<comment type="caution">
    <text evidence="7">Lacks conserved residue(s) required for the propagation of feature annotation.</text>
</comment>
<feature type="coiled-coil region" evidence="8">
    <location>
        <begin position="1070"/>
        <end position="1104"/>
    </location>
</feature>
<dbReference type="GO" id="GO:0005737">
    <property type="term" value="C:cytoplasm"/>
    <property type="evidence" value="ECO:0007669"/>
    <property type="project" value="UniProtKB-SubCell"/>
</dbReference>
<feature type="coiled-coil region" evidence="8">
    <location>
        <begin position="102"/>
        <end position="133"/>
    </location>
</feature>
<dbReference type="Gene3D" id="3.40.850.10">
    <property type="entry name" value="Kinesin motor domain"/>
    <property type="match status" value="1"/>
</dbReference>
<dbReference type="InterPro" id="IPR015943">
    <property type="entry name" value="WD40/YVTN_repeat-like_dom_sf"/>
</dbReference>
<dbReference type="InterPro" id="IPR001752">
    <property type="entry name" value="Kinesin_motor_dom"/>
</dbReference>
<organism evidence="11 12">
    <name type="scientific">Pseudocohnilembus persalinus</name>
    <name type="common">Ciliate</name>
    <dbReference type="NCBI Taxonomy" id="266149"/>
    <lineage>
        <taxon>Eukaryota</taxon>
        <taxon>Sar</taxon>
        <taxon>Alveolata</taxon>
        <taxon>Ciliophora</taxon>
        <taxon>Intramacronucleata</taxon>
        <taxon>Oligohymenophorea</taxon>
        <taxon>Scuticociliatia</taxon>
        <taxon>Philasterida</taxon>
        <taxon>Pseudocohnilembidae</taxon>
        <taxon>Pseudocohnilembus</taxon>
    </lineage>
</organism>
<accession>A0A0V0QB74</accession>
<comment type="similarity">
    <text evidence="7">Belongs to the TRAFAC class myosin-kinesin ATPase superfamily. Kinesin family.</text>
</comment>
<feature type="coiled-coil region" evidence="8">
    <location>
        <begin position="821"/>
        <end position="850"/>
    </location>
</feature>
<dbReference type="InParanoid" id="A0A0V0QB74"/>
<reference evidence="11 12" key="1">
    <citation type="journal article" date="2015" name="Sci. Rep.">
        <title>Genome of the facultative scuticociliatosis pathogen Pseudocohnilembus persalinus provides insight into its virulence through horizontal gene transfer.</title>
        <authorList>
            <person name="Xiong J."/>
            <person name="Wang G."/>
            <person name="Cheng J."/>
            <person name="Tian M."/>
            <person name="Pan X."/>
            <person name="Warren A."/>
            <person name="Jiang C."/>
            <person name="Yuan D."/>
            <person name="Miao W."/>
        </authorList>
    </citation>
    <scope>NUCLEOTIDE SEQUENCE [LARGE SCALE GENOMIC DNA]</scope>
    <source>
        <strain evidence="11">36N120E</strain>
    </source>
</reference>
<dbReference type="InterPro" id="IPR001680">
    <property type="entry name" value="WD40_rpt"/>
</dbReference>
<feature type="coiled-coil region" evidence="8">
    <location>
        <begin position="461"/>
        <end position="488"/>
    </location>
</feature>
<evidence type="ECO:0000313" key="12">
    <source>
        <dbReference type="Proteomes" id="UP000054937"/>
    </source>
</evidence>
<keyword evidence="6" id="KW-0853">WD repeat</keyword>
<dbReference type="Pfam" id="PF00400">
    <property type="entry name" value="WD40"/>
    <property type="match status" value="2"/>
</dbReference>
<feature type="region of interest" description="Disordered" evidence="9">
    <location>
        <begin position="1010"/>
        <end position="1038"/>
    </location>
</feature>
<sequence>MYYIKINKLFNFIKKKNYCFLLNIFHEMIQKQQGQEVVIRQETDGQIQIYGLVEEKVENQEEMMAVLERGGLNRATSSTLMNQASSRSHAIFTIHLEQHCIDDLFENQLQNANIKQENLQQDMQEEIMEASKNTGFTNSKFHFVDLAGSERVKKTGATGSTLKEGININMGLLSLGNVISALTENQNKKRHIPYRDSKLTRILQDSLGGNSNTLMIACVSPALSNFEESLNSLKYASRARKIENKPVVNRDPNQVIISQLKQQIHDLSQDMQKLKQVLIVNNVNLSEVKNVMLNPGVLEQSNILQYTSPLKVRNEKELGQNYLQFNINSNQKMVDEQQLIEMKNLKIKNLKQEKEIISLQAELENLKKQKNDSEIEFYTVKKNRDECKLQLEKALSILQENNIKFDFEDDNDLQIKSLIQEYSTIIDKQKSDVNEKDVYIRELQLEYENLLESSKKDYNLLLQKQSQVTVFQKKINQQEEELKKLRILAYTNFDQINKTENENETTIEGIEVEEEVQLSIIEEFDDQNENQHDDDQDDDDNDDDILDYDQIMEDKEVKEAHQELLRTADKNNGQIKSFNRDIDIKNQEIKSLNLQQLINQKTLLDELKKDHHIQIQSTEKNIKQLRQERDLEIQKYAQQQNQAALQEIKKINESYKIKVKEKEELLKELRQKQQHQNQLQKTVHDQDIRIKDLSEEIKGFRNMKLKLNKEIKNSTEIFEKFKAQKMKDLNRQKKQIMQKDNQIKSLQNRAKNQERLLQKQKFENQRLKKGAQYLQKIVLPKTGSKIVRAKNSKEKDFFENNIDNQSQEIVSIMSKYVLIMLKYLENDRKLEEKENEIQKLELEKASFTQKLYPIQLQREKLLNDLEGKINDEYEEDVMNQKIDQIKDQEEQLITQIDSLEQKIEFLDKDLKSQRTKQNLKSYYQIQNEAIQKIMELQNQKLVFKVIFDRIIERAQELIKQKEKNKQAKEKIIEYESQLQTSENKYKLQEEIFKKEIQTLQKQIEDQFQALQEQQQQQDLEENQNNNSHDNNNNGAKNFMSTTETYKQKYQQNNSPSKKGLKIQSDIVSQNEAHVRENQVLKKALKETQAKLNIQSQRAQVLQQKYDDMKSLAKKDPFIGINQGEKKHQLSGSVQLNQQQQINNHSIVNINNNNIYQTNQFQQNLNNNMTNIQNFHQNVQNTQHNSSNNNNQNNSNNPSGFNQQHQNPVQPKIISYKERRKQQGGGLSMNNLQINTQLQTKQIILDEISANNQYNMELNQKLNGSNFKKTKKSQGLLEKNLMGKVQKNKSNWECYHKIEDAHNGQVYTLQSEDNYLYSTSQKTVKIWDINTFQNTSEFQAHSGFIKSSEIMRDNSLLVTACENSIKLWDIKSQTLISNLKPNIEIKSLYVQNDILFSGGKGSQNHNSLQIWDLRKLSPFEQLEKNQDILSITGNSDQIFLGCRDHKVRRFNFQNNQVSHLSPLDPPHLDAVNSLEIISGHLVSGSRDRNLKLWSIDNRQFSLKHTNYTYSDGVSSLKSKEIQQLLLLNTYFQLINLYIKLANYNQTILFSGFREGKIRVYNIGDNKLKRIADINNGQGNINTICNLYNQENKNGEIAVGSSDKSIKFYRPTNDTYKILIDIQNQINEEQVTDINNYYSDNSDLQDNNILPLSKNSSYDIKNDNNNNDMNEKNSININLNTNAFQKISDTVFNQSALSENSGKAIQQLTEQFKKNNNQGVNNINFEQYAQLQKEKQRENQLQKQQQEQQQMRLDLKNKQSCIEEFGLDRIIKKNIKTDDSVSYDDSMDCEQ</sequence>
<dbReference type="SMART" id="SM00320">
    <property type="entry name" value="WD40"/>
    <property type="match status" value="5"/>
</dbReference>
<dbReference type="SMART" id="SM00129">
    <property type="entry name" value="KISc"/>
    <property type="match status" value="1"/>
</dbReference>
<comment type="caution">
    <text evidence="11">The sequence shown here is derived from an EMBL/GenBank/DDBJ whole genome shotgun (WGS) entry which is preliminary data.</text>
</comment>
<feature type="coiled-coil region" evidence="8">
    <location>
        <begin position="333"/>
        <end position="376"/>
    </location>
</feature>
<dbReference type="PANTHER" id="PTHR47969">
    <property type="entry name" value="CHROMOSOME-ASSOCIATED KINESIN KIF4A-RELATED"/>
    <property type="match status" value="1"/>
</dbReference>
<evidence type="ECO:0000259" key="10">
    <source>
        <dbReference type="PROSITE" id="PS50067"/>
    </source>
</evidence>
<dbReference type="PROSITE" id="PS50082">
    <property type="entry name" value="WD_REPEATS_2"/>
    <property type="match status" value="2"/>
</dbReference>
<keyword evidence="2" id="KW-0963">Cytoplasm</keyword>
<dbReference type="PROSITE" id="PS50067">
    <property type="entry name" value="KINESIN_MOTOR_2"/>
    <property type="match status" value="1"/>
</dbReference>
<dbReference type="GO" id="GO:0051231">
    <property type="term" value="P:spindle elongation"/>
    <property type="evidence" value="ECO:0007669"/>
    <property type="project" value="TreeGrafter"/>
</dbReference>
<keyword evidence="4" id="KW-0067">ATP-binding</keyword>
<evidence type="ECO:0000313" key="11">
    <source>
        <dbReference type="EMBL" id="KRW99475.1"/>
    </source>
</evidence>
<evidence type="ECO:0000256" key="1">
    <source>
        <dbReference type="ARBA" id="ARBA00004496"/>
    </source>
</evidence>
<dbReference type="Pfam" id="PF00225">
    <property type="entry name" value="Kinesin"/>
    <property type="match status" value="1"/>
</dbReference>
<dbReference type="GO" id="GO:0008017">
    <property type="term" value="F:microtubule binding"/>
    <property type="evidence" value="ECO:0007669"/>
    <property type="project" value="InterPro"/>
</dbReference>
<feature type="compositionally biased region" description="Low complexity" evidence="9">
    <location>
        <begin position="1010"/>
        <end position="1037"/>
    </location>
</feature>
<gene>
    <name evidence="11" type="ORF">PPERSA_07960</name>
</gene>
<dbReference type="GO" id="GO:0005875">
    <property type="term" value="C:microtubule associated complex"/>
    <property type="evidence" value="ECO:0007669"/>
    <property type="project" value="TreeGrafter"/>
</dbReference>
<feature type="coiled-coil region" evidence="8">
    <location>
        <begin position="882"/>
        <end position="916"/>
    </location>
</feature>
<dbReference type="SUPFAM" id="SSF50978">
    <property type="entry name" value="WD40 repeat-like"/>
    <property type="match status" value="1"/>
</dbReference>
<proteinExistence type="inferred from homology"/>
<keyword evidence="12" id="KW-1185">Reference proteome</keyword>
<dbReference type="GO" id="GO:0007052">
    <property type="term" value="P:mitotic spindle organization"/>
    <property type="evidence" value="ECO:0007669"/>
    <property type="project" value="TreeGrafter"/>
</dbReference>
<evidence type="ECO:0000256" key="8">
    <source>
        <dbReference type="SAM" id="Coils"/>
    </source>
</evidence>
<feature type="domain" description="Kinesin motor" evidence="10">
    <location>
        <begin position="1"/>
        <end position="242"/>
    </location>
</feature>
<dbReference type="SUPFAM" id="SSF52540">
    <property type="entry name" value="P-loop containing nucleoside triphosphate hydrolases"/>
    <property type="match status" value="1"/>
</dbReference>
<evidence type="ECO:0000256" key="5">
    <source>
        <dbReference type="ARBA" id="ARBA00023054"/>
    </source>
</evidence>
<dbReference type="InterPro" id="IPR019821">
    <property type="entry name" value="Kinesin_motor_CS"/>
</dbReference>
<feature type="coiled-coil region" evidence="8">
    <location>
        <begin position="575"/>
        <end position="763"/>
    </location>
</feature>
<dbReference type="OMA" id="CIRTFKF"/>
<dbReference type="Proteomes" id="UP000054937">
    <property type="component" value="Unassembled WGS sequence"/>
</dbReference>
<dbReference type="InterPro" id="IPR036961">
    <property type="entry name" value="Kinesin_motor_dom_sf"/>
</dbReference>
<evidence type="ECO:0000256" key="7">
    <source>
        <dbReference type="PROSITE-ProRule" id="PRU00283"/>
    </source>
</evidence>
<evidence type="ECO:0000256" key="9">
    <source>
        <dbReference type="SAM" id="MobiDB-lite"/>
    </source>
</evidence>
<dbReference type="OrthoDB" id="295192at2759"/>
<evidence type="ECO:0000256" key="2">
    <source>
        <dbReference type="ARBA" id="ARBA00022490"/>
    </source>
</evidence>
<feature type="compositionally biased region" description="Low complexity" evidence="9">
    <location>
        <begin position="1180"/>
        <end position="1203"/>
    </location>
</feature>
<feature type="region of interest" description="Disordered" evidence="9">
    <location>
        <begin position="526"/>
        <end position="545"/>
    </location>
</feature>
<feature type="region of interest" description="Disordered" evidence="9">
    <location>
        <begin position="1180"/>
        <end position="1206"/>
    </location>
</feature>
<dbReference type="GO" id="GO:0007018">
    <property type="term" value="P:microtubule-based movement"/>
    <property type="evidence" value="ECO:0007669"/>
    <property type="project" value="InterPro"/>
</dbReference>
<evidence type="ECO:0000256" key="4">
    <source>
        <dbReference type="ARBA" id="ARBA00022840"/>
    </source>
</evidence>
<name>A0A0V0QB74_PSEPJ</name>
<keyword evidence="3" id="KW-0547">Nucleotide-binding</keyword>
<dbReference type="InterPro" id="IPR027640">
    <property type="entry name" value="Kinesin-like_fam"/>
</dbReference>
<dbReference type="GO" id="GO:0005524">
    <property type="term" value="F:ATP binding"/>
    <property type="evidence" value="ECO:0007669"/>
    <property type="project" value="UniProtKB-KW"/>
</dbReference>
<dbReference type="Pfam" id="PF25764">
    <property type="entry name" value="KIF21A_4th"/>
    <property type="match status" value="1"/>
</dbReference>
<protein>
    <submittedName>
        <fullName evidence="11">WD40-repeat-containing domain</fullName>
    </submittedName>
</protein>
<dbReference type="GO" id="GO:0003777">
    <property type="term" value="F:microtubule motor activity"/>
    <property type="evidence" value="ECO:0007669"/>
    <property type="project" value="InterPro"/>
</dbReference>
<dbReference type="InterPro" id="IPR036322">
    <property type="entry name" value="WD40_repeat_dom_sf"/>
</dbReference>
<dbReference type="PROSITE" id="PS00411">
    <property type="entry name" value="KINESIN_MOTOR_1"/>
    <property type="match status" value="1"/>
</dbReference>
<dbReference type="Gene3D" id="2.130.10.10">
    <property type="entry name" value="YVTN repeat-like/Quinoprotein amine dehydrogenase"/>
    <property type="match status" value="2"/>
</dbReference>
<keyword evidence="5 8" id="KW-0175">Coiled coil</keyword>
<feature type="repeat" description="WD" evidence="6">
    <location>
        <begin position="1463"/>
        <end position="1502"/>
    </location>
</feature>
<comment type="subcellular location">
    <subcellularLocation>
        <location evidence="1">Cytoplasm</location>
    </subcellularLocation>
</comment>
<dbReference type="PANTHER" id="PTHR47969:SF15">
    <property type="entry name" value="CHROMOSOME-ASSOCIATED KINESIN KIF4A-RELATED"/>
    <property type="match status" value="1"/>
</dbReference>
<feature type="repeat" description="WD" evidence="6">
    <location>
        <begin position="1337"/>
        <end position="1377"/>
    </location>
</feature>
<dbReference type="InterPro" id="IPR027417">
    <property type="entry name" value="P-loop_NTPase"/>
</dbReference>